<evidence type="ECO:0000313" key="11">
    <source>
        <dbReference type="Proteomes" id="UP000494256"/>
    </source>
</evidence>
<dbReference type="SUPFAM" id="SSF69593">
    <property type="entry name" value="Glycerol-3-phosphate (1)-acyltransferase"/>
    <property type="match status" value="1"/>
</dbReference>
<dbReference type="PANTHER" id="PTHR10434:SF53">
    <property type="entry name" value="1-ACYL-SN-GLYCEROL-3-PHOSPHATE ACYLTRANSFERASE"/>
    <property type="match status" value="1"/>
</dbReference>
<evidence type="ECO:0000256" key="6">
    <source>
        <dbReference type="SAM" id="Phobius"/>
    </source>
</evidence>
<dbReference type="NCBIfam" id="TIGR00530">
    <property type="entry name" value="AGP_acyltrn"/>
    <property type="match status" value="1"/>
</dbReference>
<dbReference type="InterPro" id="IPR004552">
    <property type="entry name" value="AGP_acyltrans"/>
</dbReference>
<dbReference type="PANTHER" id="PTHR10434">
    <property type="entry name" value="1-ACYL-SN-GLYCEROL-3-PHOSPHATE ACYLTRANSFERASE"/>
    <property type="match status" value="1"/>
</dbReference>
<organism evidence="9 10">
    <name type="scientific">Arctia plantaginis</name>
    <name type="common">Wood tiger moth</name>
    <name type="synonym">Phalaena plantaginis</name>
    <dbReference type="NCBI Taxonomy" id="874455"/>
    <lineage>
        <taxon>Eukaryota</taxon>
        <taxon>Metazoa</taxon>
        <taxon>Ecdysozoa</taxon>
        <taxon>Arthropoda</taxon>
        <taxon>Hexapoda</taxon>
        <taxon>Insecta</taxon>
        <taxon>Pterygota</taxon>
        <taxon>Neoptera</taxon>
        <taxon>Endopterygota</taxon>
        <taxon>Lepidoptera</taxon>
        <taxon>Glossata</taxon>
        <taxon>Ditrysia</taxon>
        <taxon>Noctuoidea</taxon>
        <taxon>Erebidae</taxon>
        <taxon>Arctiinae</taxon>
        <taxon>Arctia</taxon>
    </lineage>
</organism>
<keyword evidence="3 5" id="KW-0808">Transferase</keyword>
<comment type="pathway">
    <text evidence="1">Phospholipid metabolism; CDP-diacylglycerol biosynthesis; CDP-diacylglycerol from sn-glycerol 3-phosphate: step 2/3.</text>
</comment>
<name>A0A8S0ZWU3_ARCPL</name>
<dbReference type="GO" id="GO:0016020">
    <property type="term" value="C:membrane"/>
    <property type="evidence" value="ECO:0007669"/>
    <property type="project" value="InterPro"/>
</dbReference>
<evidence type="ECO:0000313" key="10">
    <source>
        <dbReference type="Proteomes" id="UP000494106"/>
    </source>
</evidence>
<comment type="domain">
    <text evidence="5">The HXXXXD motif is essential for acyltransferase activity and may constitute the binding site for the phosphate moiety of the glycerol-3-phosphate.</text>
</comment>
<sequence>MSAFNVVLGCVMALLVILCTISSMARYYIKFTIFIALSLICATVPVPLMLLKPFDPKNALIPSASLRVFAKVFGLSWTVRGLENVDNNRGSVVLLNHQSGLDLFPLAVIWPLMSRCTVVAKRSLQYLIPFGTATWLWGTVFIDRGAQTARDALNKQVQAIKDQKRKLLLFPEGTRHSGDRLLPFRKGAFHVAMDAGAPIQPVVVSKYHFLDAKRHKFGSGEFIVSILPMIETDGMSKDDIGALVEKTQISMQEEFARISSETLERHNSRVKAD</sequence>
<dbReference type="SMART" id="SM00563">
    <property type="entry name" value="PlsC"/>
    <property type="match status" value="1"/>
</dbReference>
<comment type="similarity">
    <text evidence="2 5">Belongs to the 1-acyl-sn-glycerol-3-phosphate acyltransferase family.</text>
</comment>
<dbReference type="EMBL" id="CADEBD010000303">
    <property type="protein sequence ID" value="CAB3237095.1"/>
    <property type="molecule type" value="Genomic_DNA"/>
</dbReference>
<protein>
    <recommendedName>
        <fullName evidence="5">1-acyl-sn-glycerol-3-phosphate acyltransferase</fullName>
        <ecNumber evidence="5">2.3.1.51</ecNumber>
    </recommendedName>
</protein>
<reference evidence="10 11" key="1">
    <citation type="submission" date="2020-04" db="EMBL/GenBank/DDBJ databases">
        <authorList>
            <person name="Wallbank WR R."/>
            <person name="Pardo Diaz C."/>
            <person name="Kozak K."/>
            <person name="Martin S."/>
            <person name="Jiggins C."/>
            <person name="Moest M."/>
            <person name="Warren A I."/>
            <person name="Byers J.R.P. K."/>
            <person name="Montejo-Kovacevich G."/>
            <person name="Yen C E."/>
        </authorList>
    </citation>
    <scope>NUCLEOTIDE SEQUENCE [LARGE SCALE GENOMIC DNA]</scope>
</reference>
<dbReference type="GO" id="GO:0005783">
    <property type="term" value="C:endoplasmic reticulum"/>
    <property type="evidence" value="ECO:0007669"/>
    <property type="project" value="TreeGrafter"/>
</dbReference>
<comment type="caution">
    <text evidence="9">The sequence shown here is derived from an EMBL/GenBank/DDBJ whole genome shotgun (WGS) entry which is preliminary data.</text>
</comment>
<evidence type="ECO:0000256" key="5">
    <source>
        <dbReference type="RuleBase" id="RU361267"/>
    </source>
</evidence>
<dbReference type="InterPro" id="IPR002123">
    <property type="entry name" value="Plipid/glycerol_acylTrfase"/>
</dbReference>
<evidence type="ECO:0000313" key="9">
    <source>
        <dbReference type="EMBL" id="CAB3238605.1"/>
    </source>
</evidence>
<proteinExistence type="inferred from homology"/>
<dbReference type="Proteomes" id="UP000494256">
    <property type="component" value="Unassembled WGS sequence"/>
</dbReference>
<evidence type="ECO:0000256" key="1">
    <source>
        <dbReference type="ARBA" id="ARBA00004728"/>
    </source>
</evidence>
<dbReference type="OrthoDB" id="202234at2759"/>
<feature type="transmembrane region" description="Helical" evidence="6">
    <location>
        <begin position="6"/>
        <end position="24"/>
    </location>
</feature>
<dbReference type="EMBL" id="CADEBC010000498">
    <property type="protein sequence ID" value="CAB3238605.1"/>
    <property type="molecule type" value="Genomic_DNA"/>
</dbReference>
<keyword evidence="5" id="KW-0594">Phospholipid biosynthesis</keyword>
<accession>A0A8S0ZWU3</accession>
<keyword evidence="5" id="KW-0443">Lipid metabolism</keyword>
<dbReference type="CDD" id="cd07989">
    <property type="entry name" value="LPLAT_AGPAT-like"/>
    <property type="match status" value="1"/>
</dbReference>
<dbReference type="AlphaFoldDB" id="A0A8S0ZWU3"/>
<evidence type="ECO:0000256" key="3">
    <source>
        <dbReference type="ARBA" id="ARBA00022679"/>
    </source>
</evidence>
<feature type="domain" description="Phospholipid/glycerol acyltransferase" evidence="7">
    <location>
        <begin position="91"/>
        <end position="207"/>
    </location>
</feature>
<evidence type="ECO:0000313" key="8">
    <source>
        <dbReference type="EMBL" id="CAB3237095.1"/>
    </source>
</evidence>
<dbReference type="GO" id="GO:0003841">
    <property type="term" value="F:1-acylglycerol-3-phosphate O-acyltransferase activity"/>
    <property type="evidence" value="ECO:0007669"/>
    <property type="project" value="UniProtKB-UniRule"/>
</dbReference>
<keyword evidence="4 5" id="KW-0012">Acyltransferase</keyword>
<dbReference type="EC" id="2.3.1.51" evidence="5"/>
<dbReference type="Pfam" id="PF01553">
    <property type="entry name" value="Acyltransferase"/>
    <property type="match status" value="1"/>
</dbReference>
<evidence type="ECO:0000256" key="4">
    <source>
        <dbReference type="ARBA" id="ARBA00023315"/>
    </source>
</evidence>
<dbReference type="GO" id="GO:0006654">
    <property type="term" value="P:phosphatidic acid biosynthetic process"/>
    <property type="evidence" value="ECO:0007669"/>
    <property type="project" value="TreeGrafter"/>
</dbReference>
<keyword evidence="5" id="KW-1208">Phospholipid metabolism</keyword>
<comment type="catalytic activity">
    <reaction evidence="5">
        <text>a 1-acyl-sn-glycero-3-phosphate + an acyl-CoA = a 1,2-diacyl-sn-glycero-3-phosphate + CoA</text>
        <dbReference type="Rhea" id="RHEA:19709"/>
        <dbReference type="ChEBI" id="CHEBI:57287"/>
        <dbReference type="ChEBI" id="CHEBI:57970"/>
        <dbReference type="ChEBI" id="CHEBI:58342"/>
        <dbReference type="ChEBI" id="CHEBI:58608"/>
        <dbReference type="EC" id="2.3.1.51"/>
    </reaction>
</comment>
<evidence type="ECO:0000256" key="2">
    <source>
        <dbReference type="ARBA" id="ARBA00008655"/>
    </source>
</evidence>
<keyword evidence="10" id="KW-1185">Reference proteome</keyword>
<keyword evidence="5" id="KW-0444">Lipid biosynthesis</keyword>
<gene>
    <name evidence="9" type="ORF">APLA_LOCUS7455</name>
    <name evidence="8" type="ORF">APLA_LOCUS7652</name>
</gene>
<keyword evidence="6" id="KW-1133">Transmembrane helix</keyword>
<feature type="transmembrane region" description="Helical" evidence="6">
    <location>
        <begin position="31"/>
        <end position="51"/>
    </location>
</feature>
<dbReference type="Proteomes" id="UP000494106">
    <property type="component" value="Unassembled WGS sequence"/>
</dbReference>
<keyword evidence="6" id="KW-0812">Transmembrane</keyword>
<keyword evidence="6" id="KW-0472">Membrane</keyword>
<evidence type="ECO:0000259" key="7">
    <source>
        <dbReference type="SMART" id="SM00563"/>
    </source>
</evidence>